<name>A0A452QP43_URSAM</name>
<proteinExistence type="inferred from homology"/>
<dbReference type="AlphaFoldDB" id="A0A452QP43"/>
<feature type="region of interest" description="Disordered" evidence="4">
    <location>
        <begin position="117"/>
        <end position="159"/>
    </location>
</feature>
<sequence length="471" mass="53705">MEAPLVSLDEEFEDLRPCCSEDREEKPQSFYGSSPHHVEDPSLSELENFSSEIISFKSMEDLVNEFDEKLNVCFRNYNAKTETLAPVKNQIQIQEEEETLQDEEVWDALTDSYIPSLSEDWRDPNMEALNGNSSDTEIHEKEEEEFNEKSEHDSGINEEPLLTADQVIEEIEGMMRNSPDPEEEEDVLEEEDEGETSSQADSVLLQEMQALTQTFNNNWSYEGLRHMTGSELTELLDQVEGAIRDFSEELVQQLARRDELEFEKEVKNSFITVLIEVQNKQKEQRELMKKRRKEKGLSLQSSRIEKGNQMPLKRFSMEGISNILQSGIRQTFGSSGTDKQYLNTVIPYEKKALPPSVEDLQMLTNILFAMKEDNEKVPTLLTDYILKGESSPRGPWSRASRRPLPREPTLLRSLPGASCQPKPRRGEGQGPPVGDWEALTGMGFCCCMLPGGRRRRFLHPGVPTATPQQSG</sequence>
<dbReference type="OMA" id="MIGHHHG"/>
<feature type="compositionally biased region" description="Basic and acidic residues" evidence="4">
    <location>
        <begin position="136"/>
        <end position="155"/>
    </location>
</feature>
<feature type="region of interest" description="Disordered" evidence="4">
    <location>
        <begin position="19"/>
        <end position="41"/>
    </location>
</feature>
<dbReference type="PANTHER" id="PTHR12394">
    <property type="entry name" value="ZYGIN"/>
    <property type="match status" value="1"/>
</dbReference>
<protein>
    <submittedName>
        <fullName evidence="5">Fasciculation and elongation protein zeta 1</fullName>
    </submittedName>
</protein>
<comment type="similarity">
    <text evidence="1">Belongs to the zygin family.</text>
</comment>
<dbReference type="Proteomes" id="UP000291022">
    <property type="component" value="Unassembled WGS sequence"/>
</dbReference>
<dbReference type="GO" id="GO:1902902">
    <property type="term" value="P:negative regulation of autophagosome assembly"/>
    <property type="evidence" value="ECO:0007669"/>
    <property type="project" value="Ensembl"/>
</dbReference>
<organism evidence="5 6">
    <name type="scientific">Ursus americanus</name>
    <name type="common">American black bear</name>
    <name type="synonym">Euarctos americanus</name>
    <dbReference type="NCBI Taxonomy" id="9643"/>
    <lineage>
        <taxon>Eukaryota</taxon>
        <taxon>Metazoa</taxon>
        <taxon>Chordata</taxon>
        <taxon>Craniata</taxon>
        <taxon>Vertebrata</taxon>
        <taxon>Euteleostomi</taxon>
        <taxon>Mammalia</taxon>
        <taxon>Eutheria</taxon>
        <taxon>Laurasiatheria</taxon>
        <taxon>Carnivora</taxon>
        <taxon>Caniformia</taxon>
        <taxon>Ursidae</taxon>
        <taxon>Ursus</taxon>
    </lineage>
</organism>
<accession>A0A452QP43</accession>
<reference evidence="6" key="1">
    <citation type="submission" date="2016-06" db="EMBL/GenBank/DDBJ databases">
        <title>De novo assembly and RNA-Seq shows season-dependent expression and editing in black bear kidneys.</title>
        <authorList>
            <person name="Korstanje R."/>
            <person name="Srivastava A."/>
            <person name="Sarsani V.K."/>
            <person name="Sheehan S.M."/>
            <person name="Seger R.L."/>
            <person name="Barter M.E."/>
            <person name="Lindqvist C."/>
            <person name="Brody L.C."/>
            <person name="Mullikin J.C."/>
        </authorList>
    </citation>
    <scope>NUCLEOTIDE SEQUENCE [LARGE SCALE GENOMIC DNA]</scope>
</reference>
<reference evidence="5" key="3">
    <citation type="submission" date="2025-09" db="UniProtKB">
        <authorList>
            <consortium name="Ensembl"/>
        </authorList>
    </citation>
    <scope>IDENTIFICATION</scope>
</reference>
<dbReference type="GeneTree" id="ENSGT00390000017627"/>
<evidence type="ECO:0000256" key="4">
    <source>
        <dbReference type="SAM" id="MobiDB-lite"/>
    </source>
</evidence>
<evidence type="ECO:0000256" key="3">
    <source>
        <dbReference type="ARBA" id="ARBA00023054"/>
    </source>
</evidence>
<reference evidence="5" key="2">
    <citation type="submission" date="2025-08" db="UniProtKB">
        <authorList>
            <consortium name="Ensembl"/>
        </authorList>
    </citation>
    <scope>IDENTIFICATION</scope>
</reference>
<dbReference type="PANTHER" id="PTHR12394:SF4">
    <property type="entry name" value="FASCICULATION AND ELONGATION PROTEIN ZETA-1"/>
    <property type="match status" value="1"/>
</dbReference>
<feature type="compositionally biased region" description="Acidic residues" evidence="4">
    <location>
        <begin position="180"/>
        <end position="195"/>
    </location>
</feature>
<evidence type="ECO:0000256" key="2">
    <source>
        <dbReference type="ARBA" id="ARBA00022553"/>
    </source>
</evidence>
<evidence type="ECO:0000313" key="6">
    <source>
        <dbReference type="Proteomes" id="UP000291022"/>
    </source>
</evidence>
<evidence type="ECO:0000256" key="1">
    <source>
        <dbReference type="ARBA" id="ARBA00006788"/>
    </source>
</evidence>
<feature type="region of interest" description="Disordered" evidence="4">
    <location>
        <begin position="389"/>
        <end position="434"/>
    </location>
</feature>
<gene>
    <name evidence="5" type="primary">FEZ1</name>
</gene>
<dbReference type="STRING" id="9643.ENSUAMP00000007134"/>
<keyword evidence="3" id="KW-0175">Coiled coil</keyword>
<keyword evidence="2" id="KW-0597">Phosphoprotein</keyword>
<dbReference type="Pfam" id="PF07763">
    <property type="entry name" value="FEZ"/>
    <property type="match status" value="1"/>
</dbReference>
<dbReference type="GO" id="GO:0030424">
    <property type="term" value="C:axon"/>
    <property type="evidence" value="ECO:0007669"/>
    <property type="project" value="TreeGrafter"/>
</dbReference>
<dbReference type="InterPro" id="IPR011680">
    <property type="entry name" value="FEZ"/>
</dbReference>
<evidence type="ECO:0000313" key="5">
    <source>
        <dbReference type="Ensembl" id="ENSUAMP00000007134.1"/>
    </source>
</evidence>
<feature type="region of interest" description="Disordered" evidence="4">
    <location>
        <begin position="175"/>
        <end position="199"/>
    </location>
</feature>
<dbReference type="GO" id="GO:0005794">
    <property type="term" value="C:Golgi apparatus"/>
    <property type="evidence" value="ECO:0007669"/>
    <property type="project" value="Ensembl"/>
</dbReference>
<dbReference type="Ensembl" id="ENSUAMT00000008085.1">
    <property type="protein sequence ID" value="ENSUAMP00000007134.1"/>
    <property type="gene ID" value="ENSUAMG00000006218.1"/>
</dbReference>
<keyword evidence="6" id="KW-1185">Reference proteome</keyword>